<feature type="domain" description="Cytochrome c" evidence="7">
    <location>
        <begin position="71"/>
        <end position="157"/>
    </location>
</feature>
<evidence type="ECO:0000313" key="8">
    <source>
        <dbReference type="EMBL" id="MBO1076712.1"/>
    </source>
</evidence>
<evidence type="ECO:0000256" key="2">
    <source>
        <dbReference type="ARBA" id="ARBA00022617"/>
    </source>
</evidence>
<evidence type="ECO:0000256" key="5">
    <source>
        <dbReference type="ARBA" id="ARBA00023004"/>
    </source>
</evidence>
<dbReference type="Gene3D" id="1.10.760.10">
    <property type="entry name" value="Cytochrome c-like domain"/>
    <property type="match status" value="3"/>
</dbReference>
<dbReference type="RefSeq" id="WP_207450014.1">
    <property type="nucleotide sequence ID" value="NZ_CP061091.1"/>
</dbReference>
<accession>A0ABS3KI84</accession>
<keyword evidence="5 6" id="KW-0408">Iron</keyword>
<evidence type="ECO:0000256" key="4">
    <source>
        <dbReference type="ARBA" id="ARBA00022982"/>
    </source>
</evidence>
<dbReference type="InterPro" id="IPR036909">
    <property type="entry name" value="Cyt_c-like_dom_sf"/>
</dbReference>
<comment type="caution">
    <text evidence="8">The sequence shown here is derived from an EMBL/GenBank/DDBJ whole genome shotgun (WGS) entry which is preliminary data.</text>
</comment>
<dbReference type="InterPro" id="IPR050597">
    <property type="entry name" value="Cytochrome_c_Oxidase_Subunit"/>
</dbReference>
<evidence type="ECO:0000313" key="9">
    <source>
        <dbReference type="Proteomes" id="UP001518990"/>
    </source>
</evidence>
<keyword evidence="3 6" id="KW-0479">Metal-binding</keyword>
<dbReference type="EMBL" id="JACTNF010000027">
    <property type="protein sequence ID" value="MBO1076712.1"/>
    <property type="molecule type" value="Genomic_DNA"/>
</dbReference>
<organism evidence="8 9">
    <name type="scientific">Roseomonas marmotae</name>
    <dbReference type="NCBI Taxonomy" id="2768161"/>
    <lineage>
        <taxon>Bacteria</taxon>
        <taxon>Pseudomonadati</taxon>
        <taxon>Pseudomonadota</taxon>
        <taxon>Alphaproteobacteria</taxon>
        <taxon>Acetobacterales</taxon>
        <taxon>Roseomonadaceae</taxon>
        <taxon>Roseomonas</taxon>
    </lineage>
</organism>
<feature type="domain" description="Cytochrome c" evidence="7">
    <location>
        <begin position="175"/>
        <end position="265"/>
    </location>
</feature>
<keyword evidence="4" id="KW-0249">Electron transport</keyword>
<keyword evidence="9" id="KW-1185">Reference proteome</keyword>
<name>A0ABS3KI84_9PROT</name>
<dbReference type="Pfam" id="PF13442">
    <property type="entry name" value="Cytochrome_CBB3"/>
    <property type="match status" value="1"/>
</dbReference>
<reference evidence="8 9" key="1">
    <citation type="submission" date="2020-09" db="EMBL/GenBank/DDBJ databases">
        <title>Roseomonas.</title>
        <authorList>
            <person name="Zhu W."/>
        </authorList>
    </citation>
    <scope>NUCLEOTIDE SEQUENCE [LARGE SCALE GENOMIC DNA]</scope>
    <source>
        <strain evidence="8 9">1311</strain>
    </source>
</reference>
<dbReference type="PROSITE" id="PS51007">
    <property type="entry name" value="CYTC"/>
    <property type="match status" value="3"/>
</dbReference>
<evidence type="ECO:0000256" key="6">
    <source>
        <dbReference type="PROSITE-ProRule" id="PRU00433"/>
    </source>
</evidence>
<dbReference type="InterPro" id="IPR009056">
    <property type="entry name" value="Cyt_c-like_dom"/>
</dbReference>
<dbReference type="PANTHER" id="PTHR33751">
    <property type="entry name" value="CBB3-TYPE CYTOCHROME C OXIDASE SUBUNIT FIXP"/>
    <property type="match status" value="1"/>
</dbReference>
<dbReference type="Proteomes" id="UP001518990">
    <property type="component" value="Unassembled WGS sequence"/>
</dbReference>
<dbReference type="SUPFAM" id="SSF46626">
    <property type="entry name" value="Cytochrome c"/>
    <property type="match status" value="3"/>
</dbReference>
<feature type="domain" description="Cytochrome c" evidence="7">
    <location>
        <begin position="276"/>
        <end position="367"/>
    </location>
</feature>
<dbReference type="PANTHER" id="PTHR33751:SF9">
    <property type="entry name" value="CYTOCHROME C4"/>
    <property type="match status" value="1"/>
</dbReference>
<evidence type="ECO:0000256" key="1">
    <source>
        <dbReference type="ARBA" id="ARBA00022448"/>
    </source>
</evidence>
<proteinExistence type="predicted"/>
<protein>
    <submittedName>
        <fullName evidence="8">C-type cytochrome</fullName>
    </submittedName>
</protein>
<evidence type="ECO:0000256" key="3">
    <source>
        <dbReference type="ARBA" id="ARBA00022723"/>
    </source>
</evidence>
<evidence type="ECO:0000259" key="7">
    <source>
        <dbReference type="PROSITE" id="PS51007"/>
    </source>
</evidence>
<sequence>MLIRVTWRRAALTLAVLILGGLLFAWSGLFNVAASGGHWAVTNWFLHWVMRSSVRTHSLLVEPPPPLHDVALKARAAGHYASGCAPCHGAPGEPQNPVVRRSTPTPPQFPAELGEWRPRELFRIVQHGVRYTGMPAWIVPERHDEIWAMVAFLEALPVMPPEEYRRLAHGEQAEARPRGGSAGLDGLSNPSAQALADCTRCHGSDGLGRDGDAFPVIAGQSEAYLLQALRAYADGTRHSGIMQAAAARAGGEALQALAAHYAAQPRHAVPQSFGPALLAEGETIARQGLPDSQVPACLSCHGSAALARNPAWPRLEGQHAGYLEGQLAQWRDGTRGGGPFRKVMRTIAQRLTPGQARAVSAWFAAQGEAGQGR</sequence>
<keyword evidence="1" id="KW-0813">Transport</keyword>
<gene>
    <name evidence="8" type="ORF">IAI60_19025</name>
</gene>
<keyword evidence="2 6" id="KW-0349">Heme</keyword>